<gene>
    <name evidence="1" type="ORF">EJP69_14230</name>
</gene>
<evidence type="ECO:0000313" key="1">
    <source>
        <dbReference type="EMBL" id="RTQ35515.1"/>
    </source>
</evidence>
<dbReference type="EMBL" id="RXOE01000002">
    <property type="protein sequence ID" value="RTQ35515.1"/>
    <property type="molecule type" value="Genomic_DNA"/>
</dbReference>
<dbReference type="Proteomes" id="UP000267418">
    <property type="component" value="Unassembled WGS sequence"/>
</dbReference>
<organism evidence="1 2">
    <name type="scientific">Variovorax gossypii</name>
    <dbReference type="NCBI Taxonomy" id="1679495"/>
    <lineage>
        <taxon>Bacteria</taxon>
        <taxon>Pseudomonadati</taxon>
        <taxon>Pseudomonadota</taxon>
        <taxon>Betaproteobacteria</taxon>
        <taxon>Burkholderiales</taxon>
        <taxon>Comamonadaceae</taxon>
        <taxon>Variovorax</taxon>
    </lineage>
</organism>
<keyword evidence="2" id="KW-1185">Reference proteome</keyword>
<comment type="caution">
    <text evidence="1">The sequence shown here is derived from an EMBL/GenBank/DDBJ whole genome shotgun (WGS) entry which is preliminary data.</text>
</comment>
<proteinExistence type="predicted"/>
<dbReference type="Gene3D" id="1.20.1590.10">
    <property type="entry name" value="YP_001051499.1 domain like"/>
    <property type="match status" value="1"/>
</dbReference>
<dbReference type="InterPro" id="IPR023381">
    <property type="entry name" value="YP001051499.1-like_dom_sf"/>
</dbReference>
<evidence type="ECO:0000313" key="2">
    <source>
        <dbReference type="Proteomes" id="UP000267418"/>
    </source>
</evidence>
<name>A0A3S0QBG8_9BURK</name>
<evidence type="ECO:0008006" key="3">
    <source>
        <dbReference type="Google" id="ProtNLM"/>
    </source>
</evidence>
<sequence length="182" mass="20396">MLKHLAHVQERASKLSFEQARVFCLLCAERQKFAYDKSTTVVRPEDSDRAREYLDALWQQRVPLERVPLIEATFDAEDAAANFVYALDAITEINLVNYPLSCKVIAEFSMNILDSLAYSVLRLPVGSAGDEAVDSSLFVATEIARQSQDLDELAHAVLPIDLEAFKAKSQIDLTLGAWFLED</sequence>
<reference evidence="1 2" key="1">
    <citation type="submission" date="2018-12" db="EMBL/GenBank/DDBJ databases">
        <title>The genome of Variovorax gossypii DSM 100435.</title>
        <authorList>
            <person name="Gao J."/>
            <person name="Sun J."/>
        </authorList>
    </citation>
    <scope>NUCLEOTIDE SEQUENCE [LARGE SCALE GENOMIC DNA]</scope>
    <source>
        <strain evidence="1 2">DSM 100435</strain>
    </source>
</reference>
<accession>A0A3S0QBG8</accession>
<dbReference type="RefSeq" id="WP_126470754.1">
    <property type="nucleotide sequence ID" value="NZ_RXOE01000002.1"/>
</dbReference>
<dbReference type="AlphaFoldDB" id="A0A3S0QBG8"/>
<protein>
    <recommendedName>
        <fullName evidence="3">DUF416 family protein</fullName>
    </recommendedName>
</protein>